<keyword evidence="1 4" id="KW-0378">Hydrolase</keyword>
<feature type="domain" description="BD-FAE-like" evidence="3">
    <location>
        <begin position="68"/>
        <end position="257"/>
    </location>
</feature>
<evidence type="ECO:0000256" key="1">
    <source>
        <dbReference type="ARBA" id="ARBA00022801"/>
    </source>
</evidence>
<accession>A0A847S4J6</accession>
<dbReference type="RefSeq" id="WP_168873959.1">
    <property type="nucleotide sequence ID" value="NZ_JABAIA010000003.1"/>
</dbReference>
<dbReference type="GO" id="GO:0016787">
    <property type="term" value="F:hydrolase activity"/>
    <property type="evidence" value="ECO:0007669"/>
    <property type="project" value="UniProtKB-KW"/>
</dbReference>
<evidence type="ECO:0000313" key="4">
    <source>
        <dbReference type="EMBL" id="NLR68018.1"/>
    </source>
</evidence>
<gene>
    <name evidence="4" type="ORF">HGH92_27175</name>
</gene>
<keyword evidence="2" id="KW-0732">Signal</keyword>
<evidence type="ECO:0000313" key="5">
    <source>
        <dbReference type="Proteomes" id="UP000570474"/>
    </source>
</evidence>
<dbReference type="PANTHER" id="PTHR48081">
    <property type="entry name" value="AB HYDROLASE SUPERFAMILY PROTEIN C4A8.06C"/>
    <property type="match status" value="1"/>
</dbReference>
<dbReference type="Gene3D" id="3.40.50.1820">
    <property type="entry name" value="alpha/beta hydrolase"/>
    <property type="match status" value="1"/>
</dbReference>
<evidence type="ECO:0000259" key="3">
    <source>
        <dbReference type="Pfam" id="PF20434"/>
    </source>
</evidence>
<keyword evidence="5" id="KW-1185">Reference proteome</keyword>
<comment type="caution">
    <text evidence="4">The sequence shown here is derived from an EMBL/GenBank/DDBJ whole genome shotgun (WGS) entry which is preliminary data.</text>
</comment>
<dbReference type="InterPro" id="IPR049492">
    <property type="entry name" value="BD-FAE-like_dom"/>
</dbReference>
<dbReference type="PANTHER" id="PTHR48081:SF6">
    <property type="entry name" value="PEPTIDASE S9 PROLYL OLIGOPEPTIDASE CATALYTIC DOMAIN-CONTAINING PROTEIN"/>
    <property type="match status" value="1"/>
</dbReference>
<name>A0A847S4J6_9BACT</name>
<dbReference type="SUPFAM" id="SSF53474">
    <property type="entry name" value="alpha/beta-Hydrolases"/>
    <property type="match status" value="1"/>
</dbReference>
<dbReference type="InterPro" id="IPR050300">
    <property type="entry name" value="GDXG_lipolytic_enzyme"/>
</dbReference>
<reference evidence="4 5" key="1">
    <citation type="submission" date="2020-04" db="EMBL/GenBank/DDBJ databases">
        <authorList>
            <person name="Yin C."/>
        </authorList>
    </citation>
    <scope>NUCLEOTIDE SEQUENCE [LARGE SCALE GENOMIC DNA]</scope>
    <source>
        <strain evidence="4 5">Ae27</strain>
    </source>
</reference>
<feature type="chain" id="PRO_5032521663" evidence="2">
    <location>
        <begin position="20"/>
        <end position="302"/>
    </location>
</feature>
<sequence length="302" mass="33070">MKKFLLISMLTVSAFIAQAQQGKSILLYPEGVPNSKPAPADYREDADSNRIRLVTQPELIPFHAPAGKATGAAVVICPGGGYGSVVIGREGYAIARRFQQAGVSAFVVKYRLPNDRIMPDKSKGPLQDAQRALQIVRQHAAEWGLQPGKTGIIGFSAGGHLASTVGTHFAQPVIDNPAQLNLRPDFMILVYPVISFTSYMHAGSRKNLLGENPDSGLIKLYSNELQVTANTPPTFLLHAQDDKVVPVQNSLLFYNALVNAGVKAEMHLYQNGGHGFGLYNKTTQDDWFERCLHWMQANSWIQ</sequence>
<protein>
    <submittedName>
        <fullName evidence="4">Alpha/beta hydrolase</fullName>
    </submittedName>
</protein>
<evidence type="ECO:0000256" key="2">
    <source>
        <dbReference type="SAM" id="SignalP"/>
    </source>
</evidence>
<organism evidence="4 5">
    <name type="scientific">Chitinophaga varians</name>
    <dbReference type="NCBI Taxonomy" id="2202339"/>
    <lineage>
        <taxon>Bacteria</taxon>
        <taxon>Pseudomonadati</taxon>
        <taxon>Bacteroidota</taxon>
        <taxon>Chitinophagia</taxon>
        <taxon>Chitinophagales</taxon>
        <taxon>Chitinophagaceae</taxon>
        <taxon>Chitinophaga</taxon>
    </lineage>
</organism>
<dbReference type="InterPro" id="IPR029058">
    <property type="entry name" value="AB_hydrolase_fold"/>
</dbReference>
<dbReference type="EMBL" id="JABAIA010000003">
    <property type="protein sequence ID" value="NLR68018.1"/>
    <property type="molecule type" value="Genomic_DNA"/>
</dbReference>
<dbReference type="AlphaFoldDB" id="A0A847S4J6"/>
<dbReference type="Pfam" id="PF20434">
    <property type="entry name" value="BD-FAE"/>
    <property type="match status" value="1"/>
</dbReference>
<dbReference type="Proteomes" id="UP000570474">
    <property type="component" value="Unassembled WGS sequence"/>
</dbReference>
<proteinExistence type="predicted"/>
<feature type="signal peptide" evidence="2">
    <location>
        <begin position="1"/>
        <end position="19"/>
    </location>
</feature>